<dbReference type="InterPro" id="IPR003477">
    <property type="entry name" value="PemK-like"/>
</dbReference>
<evidence type="ECO:0000313" key="1">
    <source>
        <dbReference type="EMBL" id="SFV54596.1"/>
    </source>
</evidence>
<dbReference type="AlphaFoldDB" id="A0A1W1BM68"/>
<gene>
    <name evidence="1" type="ORF">MNB_SV-3-21</name>
</gene>
<proteinExistence type="predicted"/>
<dbReference type="GO" id="GO:0003677">
    <property type="term" value="F:DNA binding"/>
    <property type="evidence" value="ECO:0007669"/>
    <property type="project" value="InterPro"/>
</dbReference>
<dbReference type="SUPFAM" id="SSF50118">
    <property type="entry name" value="Cell growth inhibitor/plasmid maintenance toxic component"/>
    <property type="match status" value="1"/>
</dbReference>
<dbReference type="Gene3D" id="2.30.30.110">
    <property type="match status" value="1"/>
</dbReference>
<dbReference type="Pfam" id="PF02452">
    <property type="entry name" value="PemK_toxin"/>
    <property type="match status" value="1"/>
</dbReference>
<dbReference type="EMBL" id="FPHI01000008">
    <property type="protein sequence ID" value="SFV54596.1"/>
    <property type="molecule type" value="Genomic_DNA"/>
</dbReference>
<dbReference type="InterPro" id="IPR011067">
    <property type="entry name" value="Plasmid_toxin/cell-grow_inhib"/>
</dbReference>
<sequence length="69" mass="8115">MNYTNVIVAPMTSKKKDYPTRVQLKTDSFVVLDQIRTISIKRIVKLTDTKISKKKIDEVKRMIRMMLVD</sequence>
<evidence type="ECO:0008006" key="2">
    <source>
        <dbReference type="Google" id="ProtNLM"/>
    </source>
</evidence>
<protein>
    <recommendedName>
        <fullName evidence="2">Death on curing protein, Doc toxin</fullName>
    </recommendedName>
</protein>
<organism evidence="1">
    <name type="scientific">hydrothermal vent metagenome</name>
    <dbReference type="NCBI Taxonomy" id="652676"/>
    <lineage>
        <taxon>unclassified sequences</taxon>
        <taxon>metagenomes</taxon>
        <taxon>ecological metagenomes</taxon>
    </lineage>
</organism>
<accession>A0A1W1BM68</accession>
<name>A0A1W1BM68_9ZZZZ</name>
<reference evidence="1" key="1">
    <citation type="submission" date="2016-10" db="EMBL/GenBank/DDBJ databases">
        <authorList>
            <person name="de Groot N.N."/>
        </authorList>
    </citation>
    <scope>NUCLEOTIDE SEQUENCE</scope>
</reference>